<dbReference type="EMBL" id="CM029039">
    <property type="protein sequence ID" value="KAG2642420.1"/>
    <property type="molecule type" value="Genomic_DNA"/>
</dbReference>
<feature type="region of interest" description="Disordered" evidence="1">
    <location>
        <begin position="67"/>
        <end position="99"/>
    </location>
</feature>
<dbReference type="Proteomes" id="UP000823388">
    <property type="component" value="Chromosome 2K"/>
</dbReference>
<dbReference type="AlphaFoldDB" id="A0A8T0W4N6"/>
<protein>
    <submittedName>
        <fullName evidence="2">Uncharacterized protein</fullName>
    </submittedName>
</protein>
<comment type="caution">
    <text evidence="2">The sequence shown here is derived from an EMBL/GenBank/DDBJ whole genome shotgun (WGS) entry which is preliminary data.</text>
</comment>
<evidence type="ECO:0000313" key="3">
    <source>
        <dbReference type="Proteomes" id="UP000823388"/>
    </source>
</evidence>
<organism evidence="2 3">
    <name type="scientific">Panicum virgatum</name>
    <name type="common">Blackwell switchgrass</name>
    <dbReference type="NCBI Taxonomy" id="38727"/>
    <lineage>
        <taxon>Eukaryota</taxon>
        <taxon>Viridiplantae</taxon>
        <taxon>Streptophyta</taxon>
        <taxon>Embryophyta</taxon>
        <taxon>Tracheophyta</taxon>
        <taxon>Spermatophyta</taxon>
        <taxon>Magnoliopsida</taxon>
        <taxon>Liliopsida</taxon>
        <taxon>Poales</taxon>
        <taxon>Poaceae</taxon>
        <taxon>PACMAD clade</taxon>
        <taxon>Panicoideae</taxon>
        <taxon>Panicodae</taxon>
        <taxon>Paniceae</taxon>
        <taxon>Panicinae</taxon>
        <taxon>Panicum</taxon>
        <taxon>Panicum sect. Hiantes</taxon>
    </lineage>
</organism>
<reference evidence="2" key="1">
    <citation type="submission" date="2020-05" db="EMBL/GenBank/DDBJ databases">
        <title>WGS assembly of Panicum virgatum.</title>
        <authorList>
            <person name="Lovell J.T."/>
            <person name="Jenkins J."/>
            <person name="Shu S."/>
            <person name="Juenger T.E."/>
            <person name="Schmutz J."/>
        </authorList>
    </citation>
    <scope>NUCLEOTIDE SEQUENCE</scope>
    <source>
        <strain evidence="2">AP13</strain>
    </source>
</reference>
<evidence type="ECO:0000313" key="2">
    <source>
        <dbReference type="EMBL" id="KAG2642420.1"/>
    </source>
</evidence>
<name>A0A8T0W4N6_PANVG</name>
<accession>A0A8T0W4N6</accession>
<keyword evidence="3" id="KW-1185">Reference proteome</keyword>
<proteinExistence type="predicted"/>
<sequence length="356" mass="40606">MAFPAEYYMLARHNITSNNIFIGSDGKINSHKFCYLCHTGVIQPLNAIWMRVWLGVQGVQRDSPPIRLSRRCCPPPPPSHPHRRRTGTPLPMGPYADRGPRHARCTVRGPRREPCAALPPAALLQLKRPPFLPLRCSLMDPLEIPEWIDENNACRVMIDICSFSTVEDGRSMYQKGRPLEWWKDVQQHFSWAIYQEAKFWLADQNGQTSRLGIDQQLLALLRASKVIKFIMTVDRCVHTSVTEMEGQSQVINGDLFDSNQGVLVEYQGKEWAEDPKLGLTAGGPDRVHEEEDHYMEHGFDPEGDEPIGADEEWRYFKRQQKVAKGRSNEKVQQQEGRSRVENKGSAYEGTDTDVVP</sequence>
<feature type="non-terminal residue" evidence="2">
    <location>
        <position position="356"/>
    </location>
</feature>
<feature type="region of interest" description="Disordered" evidence="1">
    <location>
        <begin position="318"/>
        <end position="356"/>
    </location>
</feature>
<gene>
    <name evidence="2" type="ORF">PVAP13_2KG273976</name>
</gene>
<evidence type="ECO:0000256" key="1">
    <source>
        <dbReference type="SAM" id="MobiDB-lite"/>
    </source>
</evidence>